<comment type="similarity">
    <text evidence="1">Belongs to the sigma-70 factor family. ECF subfamily.</text>
</comment>
<dbReference type="NCBIfam" id="TIGR02937">
    <property type="entry name" value="sigma70-ECF"/>
    <property type="match status" value="1"/>
</dbReference>
<keyword evidence="5" id="KW-0804">Transcription</keyword>
<gene>
    <name evidence="7" type="ORF">CYJ61_05805</name>
</gene>
<dbReference type="Proteomes" id="UP000234905">
    <property type="component" value="Unassembled WGS sequence"/>
</dbReference>
<evidence type="ECO:0000256" key="4">
    <source>
        <dbReference type="ARBA" id="ARBA00023125"/>
    </source>
</evidence>
<keyword evidence="3" id="KW-0731">Sigma factor</keyword>
<dbReference type="PROSITE" id="PS50039">
    <property type="entry name" value="FORK_HEAD_3"/>
    <property type="match status" value="1"/>
</dbReference>
<dbReference type="AlphaFoldDB" id="A0AAP8LS90"/>
<evidence type="ECO:0000256" key="2">
    <source>
        <dbReference type="ARBA" id="ARBA00023015"/>
    </source>
</evidence>
<sequence length="228" mass="26292">MGEQIEKTNVMCSKSVRAKKQSAKNRNARLFSDRLVDTKQSSAMESRRKRFEQLVSTCVDPLYTQAMRLTQNAQDAQDLVQDTFERALKSFETFQPGTNFAAWINRIERNLYFNQYAKAKRSPKRANDETGDYNDWDIYEASNHCAKGMLSAEQEYLEGFAPQEIIAALSKLPPERRKVFIEVAIRGKSYKQIAQEEGVKIGTVMSRLNRARMQLKRELSDYSDYSGE</sequence>
<organism evidence="7 8">
    <name type="scientific">Gardnerella vaginalis</name>
    <dbReference type="NCBI Taxonomy" id="2702"/>
    <lineage>
        <taxon>Bacteria</taxon>
        <taxon>Bacillati</taxon>
        <taxon>Actinomycetota</taxon>
        <taxon>Actinomycetes</taxon>
        <taxon>Bifidobacteriales</taxon>
        <taxon>Bifidobacteriaceae</taxon>
        <taxon>Gardnerella</taxon>
    </lineage>
</organism>
<accession>A0AAP8LS90</accession>
<dbReference type="InterPro" id="IPR014284">
    <property type="entry name" value="RNA_pol_sigma-70_dom"/>
</dbReference>
<dbReference type="Pfam" id="PF08281">
    <property type="entry name" value="Sigma70_r4_2"/>
    <property type="match status" value="1"/>
</dbReference>
<dbReference type="Pfam" id="PF04542">
    <property type="entry name" value="Sigma70_r2"/>
    <property type="match status" value="1"/>
</dbReference>
<comment type="caution">
    <text evidence="7">The sequence shown here is derived from an EMBL/GenBank/DDBJ whole genome shotgun (WGS) entry which is preliminary data.</text>
</comment>
<feature type="domain" description="Fork-head" evidence="6">
    <location>
        <begin position="62"/>
        <end position="142"/>
    </location>
</feature>
<dbReference type="GO" id="GO:0006352">
    <property type="term" value="P:DNA-templated transcription initiation"/>
    <property type="evidence" value="ECO:0007669"/>
    <property type="project" value="InterPro"/>
</dbReference>
<dbReference type="CDD" id="cd06171">
    <property type="entry name" value="Sigma70_r4"/>
    <property type="match status" value="1"/>
</dbReference>
<dbReference type="InterPro" id="IPR013325">
    <property type="entry name" value="RNA_pol_sigma_r2"/>
</dbReference>
<dbReference type="EMBL" id="PKJN01000002">
    <property type="protein sequence ID" value="PKZ59829.1"/>
    <property type="molecule type" value="Genomic_DNA"/>
</dbReference>
<dbReference type="InterPro" id="IPR001766">
    <property type="entry name" value="Fork_head_dom"/>
</dbReference>
<evidence type="ECO:0000256" key="5">
    <source>
        <dbReference type="ARBA" id="ARBA00023163"/>
    </source>
</evidence>
<dbReference type="Gene3D" id="1.10.1740.10">
    <property type="match status" value="1"/>
</dbReference>
<reference evidence="7 8" key="1">
    <citation type="submission" date="2017-12" db="EMBL/GenBank/DDBJ databases">
        <title>Phylogenetic diversity of female urinary microbiome.</title>
        <authorList>
            <person name="Thomas-White K."/>
            <person name="Wolfe A.J."/>
        </authorList>
    </citation>
    <scope>NUCLEOTIDE SEQUENCE [LARGE SCALE GENOMIC DNA]</scope>
    <source>
        <strain evidence="7 8">UMB0682</strain>
    </source>
</reference>
<dbReference type="PANTHER" id="PTHR43133:SF59">
    <property type="entry name" value="ECF RNA POLYMERASE SIGMA FACTOR SIGR"/>
    <property type="match status" value="1"/>
</dbReference>
<evidence type="ECO:0000313" key="8">
    <source>
        <dbReference type="Proteomes" id="UP000234905"/>
    </source>
</evidence>
<keyword evidence="4" id="KW-0238">DNA-binding</keyword>
<dbReference type="Gene3D" id="1.10.10.10">
    <property type="entry name" value="Winged helix-like DNA-binding domain superfamily/Winged helix DNA-binding domain"/>
    <property type="match status" value="1"/>
</dbReference>
<dbReference type="GO" id="GO:0016987">
    <property type="term" value="F:sigma factor activity"/>
    <property type="evidence" value="ECO:0007669"/>
    <property type="project" value="UniProtKB-KW"/>
</dbReference>
<keyword evidence="2" id="KW-0805">Transcription regulation</keyword>
<evidence type="ECO:0000313" key="7">
    <source>
        <dbReference type="EMBL" id="PKZ59829.1"/>
    </source>
</evidence>
<protein>
    <submittedName>
        <fullName evidence="7">RNA polymerase subunit sigma</fullName>
    </submittedName>
</protein>
<proteinExistence type="inferred from homology"/>
<dbReference type="SUPFAM" id="SSF88946">
    <property type="entry name" value="Sigma2 domain of RNA polymerase sigma factors"/>
    <property type="match status" value="1"/>
</dbReference>
<dbReference type="InterPro" id="IPR007627">
    <property type="entry name" value="RNA_pol_sigma70_r2"/>
</dbReference>
<dbReference type="InterPro" id="IPR013324">
    <property type="entry name" value="RNA_pol_sigma_r3/r4-like"/>
</dbReference>
<dbReference type="InterPro" id="IPR039425">
    <property type="entry name" value="RNA_pol_sigma-70-like"/>
</dbReference>
<evidence type="ECO:0000256" key="3">
    <source>
        <dbReference type="ARBA" id="ARBA00023082"/>
    </source>
</evidence>
<dbReference type="GO" id="GO:0043565">
    <property type="term" value="F:sequence-specific DNA binding"/>
    <property type="evidence" value="ECO:0007669"/>
    <property type="project" value="InterPro"/>
</dbReference>
<dbReference type="PANTHER" id="PTHR43133">
    <property type="entry name" value="RNA POLYMERASE ECF-TYPE SIGMA FACTO"/>
    <property type="match status" value="1"/>
</dbReference>
<evidence type="ECO:0000259" key="6">
    <source>
        <dbReference type="PROSITE" id="PS50039"/>
    </source>
</evidence>
<name>A0AAP8LS90_GARVA</name>
<evidence type="ECO:0000256" key="1">
    <source>
        <dbReference type="ARBA" id="ARBA00010641"/>
    </source>
</evidence>
<dbReference type="InterPro" id="IPR013249">
    <property type="entry name" value="RNA_pol_sigma70_r4_t2"/>
</dbReference>
<dbReference type="SUPFAM" id="SSF88659">
    <property type="entry name" value="Sigma3 and sigma4 domains of RNA polymerase sigma factors"/>
    <property type="match status" value="1"/>
</dbReference>
<dbReference type="InterPro" id="IPR036388">
    <property type="entry name" value="WH-like_DNA-bd_sf"/>
</dbReference>